<dbReference type="SUPFAM" id="SSF52540">
    <property type="entry name" value="P-loop containing nucleoside triphosphate hydrolases"/>
    <property type="match status" value="1"/>
</dbReference>
<organism evidence="2 3">
    <name type="scientific">Richelia sinica FACHB-800</name>
    <dbReference type="NCBI Taxonomy" id="1357546"/>
    <lineage>
        <taxon>Bacteria</taxon>
        <taxon>Bacillati</taxon>
        <taxon>Cyanobacteriota</taxon>
        <taxon>Cyanophyceae</taxon>
        <taxon>Nostocales</taxon>
        <taxon>Nostocaceae</taxon>
        <taxon>Richelia</taxon>
    </lineage>
</organism>
<dbReference type="KEGG" id="rsin:B6N60_04237"/>
<dbReference type="InterPro" id="IPR003593">
    <property type="entry name" value="AAA+_ATPase"/>
</dbReference>
<dbReference type="Proteomes" id="UP000683511">
    <property type="component" value="Chromosome"/>
</dbReference>
<protein>
    <recommendedName>
        <fullName evidence="1">AAA+ ATPase domain-containing protein</fullName>
    </recommendedName>
</protein>
<dbReference type="Pfam" id="PF13175">
    <property type="entry name" value="AAA_15"/>
    <property type="match status" value="1"/>
</dbReference>
<accession>A0A975TB72</accession>
<dbReference type="EMBL" id="CP021056">
    <property type="protein sequence ID" value="QXE25522.1"/>
    <property type="molecule type" value="Genomic_DNA"/>
</dbReference>
<proteinExistence type="predicted"/>
<dbReference type="InterPro" id="IPR051396">
    <property type="entry name" value="Bact_Antivir_Def_Nuclease"/>
</dbReference>
<evidence type="ECO:0000313" key="3">
    <source>
        <dbReference type="Proteomes" id="UP000683511"/>
    </source>
</evidence>
<gene>
    <name evidence="2" type="ORF">B6N60_04237</name>
</gene>
<dbReference type="InterPro" id="IPR041685">
    <property type="entry name" value="AAA_GajA/Old/RecF-like"/>
</dbReference>
<dbReference type="PANTHER" id="PTHR43581">
    <property type="entry name" value="ATP/GTP PHOSPHATASE"/>
    <property type="match status" value="1"/>
</dbReference>
<dbReference type="SMART" id="SM00382">
    <property type="entry name" value="AAA"/>
    <property type="match status" value="1"/>
</dbReference>
<evidence type="ECO:0000259" key="1">
    <source>
        <dbReference type="SMART" id="SM00382"/>
    </source>
</evidence>
<sequence>MQKQKSIKIENFRCFQDIKISGFKNVNLIGGKNNAGKTSLLEALLVYFYPHPSSIVGLKRIRKESSDTIKRQPKDAWNNFFYNQDIENNISIYGRFDDEEKKVSLSISQSLQSKILEDNEDVKKLLDFISDSNSSISILQIQQHLNDEKIFQRNLIAHSRGILSPDFPDEIDIPFIPSSHRISNEEIAKKYDKIDFEGNGEDVLQMIQMLDNSIENIRTYSHIEPTLYLQKKNQKRGFPISLFGDAVYRVAEITLEILNEDHNVIFIDEIENGIHYTSQKKFWEALFRLSNDLQTMIFATTHSLEMIKSFMEAGQNFPNQGAYIELAHNPRTDQIIAITRDTDILEYEIEHGKPIRGE</sequence>
<reference evidence="2" key="1">
    <citation type="submission" date="2017-04" db="EMBL/GenBank/DDBJ databases">
        <title>Genome deletions in a multicellular cyanobacterial endosymbiont for morphological adaptation in marine diatoms.</title>
        <authorList>
            <person name="Wang Y."/>
            <person name="Gao H."/>
            <person name="Li R."/>
            <person name="Xu X."/>
        </authorList>
    </citation>
    <scope>NUCLEOTIDE SEQUENCE</scope>
    <source>
        <strain evidence="2">FACHB 800</strain>
    </source>
</reference>
<dbReference type="RefSeq" id="WP_190607085.1">
    <property type="nucleotide sequence ID" value="NZ_CP021056.1"/>
</dbReference>
<dbReference type="GO" id="GO:0016887">
    <property type="term" value="F:ATP hydrolysis activity"/>
    <property type="evidence" value="ECO:0007669"/>
    <property type="project" value="InterPro"/>
</dbReference>
<dbReference type="InterPro" id="IPR027417">
    <property type="entry name" value="P-loop_NTPase"/>
</dbReference>
<dbReference type="Gene3D" id="3.40.50.300">
    <property type="entry name" value="P-loop containing nucleotide triphosphate hydrolases"/>
    <property type="match status" value="1"/>
</dbReference>
<feature type="domain" description="AAA+ ATPase" evidence="1">
    <location>
        <begin position="23"/>
        <end position="342"/>
    </location>
</feature>
<dbReference type="AlphaFoldDB" id="A0A975TB72"/>
<evidence type="ECO:0000313" key="2">
    <source>
        <dbReference type="EMBL" id="QXE25522.1"/>
    </source>
</evidence>
<dbReference type="GO" id="GO:0006302">
    <property type="term" value="P:double-strand break repair"/>
    <property type="evidence" value="ECO:0007669"/>
    <property type="project" value="InterPro"/>
</dbReference>
<dbReference type="PANTHER" id="PTHR43581:SF4">
    <property type="entry name" value="ATP_GTP PHOSPHATASE"/>
    <property type="match status" value="1"/>
</dbReference>
<keyword evidence="3" id="KW-1185">Reference proteome</keyword>
<name>A0A975TB72_9NOST</name>